<protein>
    <submittedName>
        <fullName evidence="1">Uncharacterized protein</fullName>
    </submittedName>
</protein>
<accession>A0A4Q7ZJD1</accession>
<organism evidence="1 2">
    <name type="scientific">Krasilnikovia cinnamomea</name>
    <dbReference type="NCBI Taxonomy" id="349313"/>
    <lineage>
        <taxon>Bacteria</taxon>
        <taxon>Bacillati</taxon>
        <taxon>Actinomycetota</taxon>
        <taxon>Actinomycetes</taxon>
        <taxon>Micromonosporales</taxon>
        <taxon>Micromonosporaceae</taxon>
        <taxon>Krasilnikovia</taxon>
    </lineage>
</organism>
<dbReference type="RefSeq" id="WP_130509840.1">
    <property type="nucleotide sequence ID" value="NZ_SHKY01000001.1"/>
</dbReference>
<evidence type="ECO:0000313" key="2">
    <source>
        <dbReference type="Proteomes" id="UP000292564"/>
    </source>
</evidence>
<comment type="caution">
    <text evidence="1">The sequence shown here is derived from an EMBL/GenBank/DDBJ whole genome shotgun (WGS) entry which is preliminary data.</text>
</comment>
<dbReference type="EMBL" id="SHKY01000001">
    <property type="protein sequence ID" value="RZU50997.1"/>
    <property type="molecule type" value="Genomic_DNA"/>
</dbReference>
<proteinExistence type="predicted"/>
<dbReference type="AlphaFoldDB" id="A0A4Q7ZJD1"/>
<gene>
    <name evidence="1" type="ORF">EV385_2792</name>
</gene>
<keyword evidence="2" id="KW-1185">Reference proteome</keyword>
<reference evidence="1 2" key="1">
    <citation type="submission" date="2019-02" db="EMBL/GenBank/DDBJ databases">
        <title>Sequencing the genomes of 1000 actinobacteria strains.</title>
        <authorList>
            <person name="Klenk H.-P."/>
        </authorList>
    </citation>
    <scope>NUCLEOTIDE SEQUENCE [LARGE SCALE GENOMIC DNA]</scope>
    <source>
        <strain evidence="1 2">DSM 45162</strain>
    </source>
</reference>
<evidence type="ECO:0000313" key="1">
    <source>
        <dbReference type="EMBL" id="RZU50997.1"/>
    </source>
</evidence>
<dbReference type="OrthoDB" id="3396951at2"/>
<name>A0A4Q7ZJD1_9ACTN</name>
<sequence length="67" mass="7289">MPPRPRPLLAVRLIGPADIVTIHKAQLVAQLTAAYGHRATCRTSTHPASHAGETRVYLTLTPKEEAH</sequence>
<dbReference type="Proteomes" id="UP000292564">
    <property type="component" value="Unassembled WGS sequence"/>
</dbReference>